<evidence type="ECO:0008006" key="3">
    <source>
        <dbReference type="Google" id="ProtNLM"/>
    </source>
</evidence>
<dbReference type="RefSeq" id="WP_155324884.1">
    <property type="nucleotide sequence ID" value="NZ_AP021876.1"/>
</dbReference>
<dbReference type="AlphaFoldDB" id="A0A5K7ZY56"/>
<proteinExistence type="predicted"/>
<accession>A0A5K7ZY56</accession>
<evidence type="ECO:0000313" key="1">
    <source>
        <dbReference type="EMBL" id="BBO85207.1"/>
    </source>
</evidence>
<organism evidence="1 2">
    <name type="scientific">Desulfosarcina ovata subsp. sediminis</name>
    <dbReference type="NCBI Taxonomy" id="885957"/>
    <lineage>
        <taxon>Bacteria</taxon>
        <taxon>Pseudomonadati</taxon>
        <taxon>Thermodesulfobacteriota</taxon>
        <taxon>Desulfobacteria</taxon>
        <taxon>Desulfobacterales</taxon>
        <taxon>Desulfosarcinaceae</taxon>
        <taxon>Desulfosarcina</taxon>
    </lineage>
</organism>
<reference evidence="1 2" key="1">
    <citation type="submission" date="2019-11" db="EMBL/GenBank/DDBJ databases">
        <title>Comparative genomics of hydrocarbon-degrading Desulfosarcina strains.</title>
        <authorList>
            <person name="Watanabe M."/>
            <person name="Kojima H."/>
            <person name="Fukui M."/>
        </authorList>
    </citation>
    <scope>NUCLEOTIDE SEQUENCE [LARGE SCALE GENOMIC DNA]</scope>
    <source>
        <strain evidence="1 2">28bB2T</strain>
    </source>
</reference>
<gene>
    <name evidence="1" type="ORF">DSCO28_57730</name>
</gene>
<protein>
    <recommendedName>
        <fullName evidence="3">RES domain-containing protein</fullName>
    </recommendedName>
</protein>
<dbReference type="EMBL" id="AP021876">
    <property type="protein sequence ID" value="BBO85207.1"/>
    <property type="molecule type" value="Genomic_DNA"/>
</dbReference>
<name>A0A5K7ZY56_9BACT</name>
<sequence length="92" mass="10322">MRCSAWRITKEKLPKNWNSLPIGPESVAVGKKWLDDKQFPILEVPSTIVPIESNFVLNPLHSDFSLLEKGKPEAIRIDPRIANLLGKTEAGM</sequence>
<dbReference type="Proteomes" id="UP000425960">
    <property type="component" value="Chromosome"/>
</dbReference>
<evidence type="ECO:0000313" key="2">
    <source>
        <dbReference type="Proteomes" id="UP000425960"/>
    </source>
</evidence>
<dbReference type="KEGG" id="dov:DSCO28_57730"/>